<reference evidence="2 3" key="1">
    <citation type="submission" date="2020-03" db="EMBL/GenBank/DDBJ databases">
        <title>Roseomonas stagni sp. nov., isolated from pond water in Japan.</title>
        <authorList>
            <person name="Furuhata K."/>
            <person name="Miyamoto H."/>
            <person name="Goto K."/>
        </authorList>
    </citation>
    <scope>NUCLEOTIDE SEQUENCE [LARGE SCALE GENOMIC DNA]</scope>
    <source>
        <strain evidence="2 3">PeD5</strain>
    </source>
</reference>
<organism evidence="2 3">
    <name type="scientific">Falsiroseomonas algicola</name>
    <dbReference type="NCBI Taxonomy" id="2716930"/>
    <lineage>
        <taxon>Bacteria</taxon>
        <taxon>Pseudomonadati</taxon>
        <taxon>Pseudomonadota</taxon>
        <taxon>Alphaproteobacteria</taxon>
        <taxon>Acetobacterales</taxon>
        <taxon>Roseomonadaceae</taxon>
        <taxon>Falsiroseomonas</taxon>
    </lineage>
</organism>
<evidence type="ECO:0000313" key="3">
    <source>
        <dbReference type="Proteomes" id="UP000475385"/>
    </source>
</evidence>
<dbReference type="PANTHER" id="PTHR33930:SF2">
    <property type="entry name" value="BLR3452 PROTEIN"/>
    <property type="match status" value="1"/>
</dbReference>
<dbReference type="EMBL" id="JAAIKB010000010">
    <property type="protein sequence ID" value="NGM22670.1"/>
    <property type="molecule type" value="Genomic_DNA"/>
</dbReference>
<accession>A0A6M1LQJ7</accession>
<dbReference type="InterPro" id="IPR003779">
    <property type="entry name" value="CMD-like"/>
</dbReference>
<sequence length="119" mass="12488">MTTDTRITDWDEYSGALRERGKELGQLHPELMKGFGALSRGASTTKHIDAKTREFIALAVAVTTRCQGCIDAHARKAKAAGATKEEIAEALGVAVALNAGAALTYSMHVLDAMDGAGQG</sequence>
<keyword evidence="3" id="KW-1185">Reference proteome</keyword>
<dbReference type="GO" id="GO:0051920">
    <property type="term" value="F:peroxiredoxin activity"/>
    <property type="evidence" value="ECO:0007669"/>
    <property type="project" value="InterPro"/>
</dbReference>
<dbReference type="NCBIfam" id="TIGR00778">
    <property type="entry name" value="ahpD_dom"/>
    <property type="match status" value="1"/>
</dbReference>
<protein>
    <submittedName>
        <fullName evidence="2">Carboxymuconolactone decarboxylase family protein</fullName>
    </submittedName>
</protein>
<gene>
    <name evidence="2" type="ORF">G3576_21835</name>
</gene>
<feature type="domain" description="Carboxymuconolactone decarboxylase-like" evidence="1">
    <location>
        <begin position="29"/>
        <end position="111"/>
    </location>
</feature>
<evidence type="ECO:0000259" key="1">
    <source>
        <dbReference type="Pfam" id="PF02627"/>
    </source>
</evidence>
<dbReference type="AlphaFoldDB" id="A0A6M1LQJ7"/>
<dbReference type="Gene3D" id="1.20.1290.10">
    <property type="entry name" value="AhpD-like"/>
    <property type="match status" value="1"/>
</dbReference>
<dbReference type="InterPro" id="IPR004675">
    <property type="entry name" value="AhpD_core"/>
</dbReference>
<name>A0A6M1LQJ7_9PROT</name>
<evidence type="ECO:0000313" key="2">
    <source>
        <dbReference type="EMBL" id="NGM22670.1"/>
    </source>
</evidence>
<dbReference type="SUPFAM" id="SSF69118">
    <property type="entry name" value="AhpD-like"/>
    <property type="match status" value="1"/>
</dbReference>
<dbReference type="InterPro" id="IPR029032">
    <property type="entry name" value="AhpD-like"/>
</dbReference>
<dbReference type="PANTHER" id="PTHR33930">
    <property type="entry name" value="ALKYL HYDROPEROXIDE REDUCTASE AHPD"/>
    <property type="match status" value="1"/>
</dbReference>
<dbReference type="Proteomes" id="UP000475385">
    <property type="component" value="Unassembled WGS sequence"/>
</dbReference>
<dbReference type="Pfam" id="PF02627">
    <property type="entry name" value="CMD"/>
    <property type="match status" value="1"/>
</dbReference>
<comment type="caution">
    <text evidence="2">The sequence shown here is derived from an EMBL/GenBank/DDBJ whole genome shotgun (WGS) entry which is preliminary data.</text>
</comment>
<proteinExistence type="predicted"/>